<dbReference type="BioCyc" id="MMAZ1236903:G139K-1159-MONOMER"/>
<accession>M1PWI5</accession>
<gene>
    <name evidence="1" type="ORF">MmTuc01_1214</name>
</gene>
<dbReference type="EMBL" id="CP004144">
    <property type="protein sequence ID" value="AGF96601.1"/>
    <property type="molecule type" value="Genomic_DNA"/>
</dbReference>
<reference evidence="1 2" key="1">
    <citation type="journal article" date="2013" name="Genome Announc.">
        <title>Complete Genome of a Methanosarcina mazei Strain Isolated from Sediment Samples from an Amazonian Flooded Area.</title>
        <authorList>
            <person name="Assis das Gracas D."/>
            <person name="Thiago Juca Ramos R."/>
            <person name="Vieira Araujo A.C."/>
            <person name="Zahlouth R."/>
            <person name="Ribeiro Carneiro A."/>
            <person name="Souza Lopes T."/>
            <person name="Azevedo Barauna R."/>
            <person name="Azevedo V."/>
            <person name="Cruz Schneider M.P."/>
            <person name="Pellizari V.H."/>
            <person name="Silva A."/>
        </authorList>
    </citation>
    <scope>NUCLEOTIDE SEQUENCE [LARGE SCALE GENOMIC DNA]</scope>
    <source>
        <strain evidence="1 2">Tuc01</strain>
    </source>
</reference>
<sequence length="53" mass="6032">MSRPAIECRRTPVKDMNTPTIVRRTISTAAPKSRQVRDKMIKMLSDGPEKMTT</sequence>
<dbReference type="HOGENOM" id="CLU_3057141_0_0_2"/>
<dbReference type="Proteomes" id="UP000011718">
    <property type="component" value="Chromosome"/>
</dbReference>
<evidence type="ECO:0000313" key="1">
    <source>
        <dbReference type="EMBL" id="AGF96601.1"/>
    </source>
</evidence>
<dbReference type="KEGG" id="mmaz:MmTuc01_1214"/>
<evidence type="ECO:0000313" key="2">
    <source>
        <dbReference type="Proteomes" id="UP000011718"/>
    </source>
</evidence>
<protein>
    <submittedName>
        <fullName evidence="1">Uncharacterized protein</fullName>
    </submittedName>
</protein>
<organism evidence="1 2">
    <name type="scientific">Methanosarcina mazei Tuc01</name>
    <dbReference type="NCBI Taxonomy" id="1236903"/>
    <lineage>
        <taxon>Archaea</taxon>
        <taxon>Methanobacteriati</taxon>
        <taxon>Methanobacteriota</taxon>
        <taxon>Stenosarchaea group</taxon>
        <taxon>Methanomicrobia</taxon>
        <taxon>Methanosarcinales</taxon>
        <taxon>Methanosarcinaceae</taxon>
        <taxon>Methanosarcina</taxon>
    </lineage>
</organism>
<name>M1PWI5_METMZ</name>
<proteinExistence type="predicted"/>
<dbReference type="AlphaFoldDB" id="M1PWI5"/>